<proteinExistence type="predicted"/>
<protein>
    <submittedName>
        <fullName evidence="3">Gram-positive signal peptide protein, YSIRK family</fullName>
    </submittedName>
</protein>
<keyword evidence="2" id="KW-0732">Signal</keyword>
<dbReference type="EMBL" id="ACDX02000006">
    <property type="protein sequence ID" value="EFC88769.1"/>
    <property type="molecule type" value="Genomic_DNA"/>
</dbReference>
<reference evidence="3 4" key="1">
    <citation type="submission" date="2009-10" db="EMBL/GenBank/DDBJ databases">
        <authorList>
            <person name="Weinstock G."/>
            <person name="Sodergren E."/>
            <person name="Clifton S."/>
            <person name="Fulton L."/>
            <person name="Fulton B."/>
            <person name="Courtney L."/>
            <person name="Fronick C."/>
            <person name="Harrison M."/>
            <person name="Strong C."/>
            <person name="Farmer C."/>
            <person name="Delahaunty K."/>
            <person name="Markovic C."/>
            <person name="Hall O."/>
            <person name="Minx P."/>
            <person name="Tomlinson C."/>
            <person name="Mitreva M."/>
            <person name="Nelson J."/>
            <person name="Hou S."/>
            <person name="Wollam A."/>
            <person name="Pepin K.H."/>
            <person name="Johnson M."/>
            <person name="Bhonagiri V."/>
            <person name="Nash W.E."/>
            <person name="Warren W."/>
            <person name="Chinwalla A."/>
            <person name="Mardis E.R."/>
            <person name="Wilson R.K."/>
        </authorList>
    </citation>
    <scope>NUCLEOTIDE SEQUENCE [LARGE SCALE GENOMIC DNA]</scope>
    <source>
        <strain evidence="4">ATCC 25996 / DSM 4631 / NCTC 10774 / M26</strain>
    </source>
</reference>
<accession>D2ZW25</accession>
<sequence length="148" mass="16564">MKMKLSALSVLAAAVLCSSGALAADDNVYTWKNGKGNSYSDTPNRLQLDRSNVMNIRTHSVKAVVKSKSEAADEGTLAEQQAKLNERMLAKNKLIEEQNKKIEEENRKNKEDNCRIARMNQQSAESARVANRDDLIKRYQGDVAKYCN</sequence>
<keyword evidence="1" id="KW-0175">Coiled coil</keyword>
<comment type="caution">
    <text evidence="3">The sequence shown here is derived from an EMBL/GenBank/DDBJ whole genome shotgun (WGS) entry which is preliminary data.</text>
</comment>
<dbReference type="RefSeq" id="WP_003742464.1">
    <property type="nucleotide sequence ID" value="NZ_ACDX02000006.1"/>
</dbReference>
<feature type="chain" id="PRO_5003040337" evidence="2">
    <location>
        <begin position="24"/>
        <end position="148"/>
    </location>
</feature>
<evidence type="ECO:0000256" key="2">
    <source>
        <dbReference type="SAM" id="SignalP"/>
    </source>
</evidence>
<evidence type="ECO:0000313" key="3">
    <source>
        <dbReference type="EMBL" id="EFC88769.1"/>
    </source>
</evidence>
<evidence type="ECO:0000256" key="1">
    <source>
        <dbReference type="SAM" id="Coils"/>
    </source>
</evidence>
<name>D2ZW25_NEIM2</name>
<dbReference type="Proteomes" id="UP000003344">
    <property type="component" value="Unassembled WGS sequence"/>
</dbReference>
<dbReference type="eggNOG" id="ENOG50334WK">
    <property type="taxonomic scope" value="Bacteria"/>
</dbReference>
<feature type="signal peptide" evidence="2">
    <location>
        <begin position="1"/>
        <end position="23"/>
    </location>
</feature>
<gene>
    <name evidence="3" type="ORF">NEIMUCOT_04818</name>
</gene>
<feature type="coiled-coil region" evidence="1">
    <location>
        <begin position="85"/>
        <end position="122"/>
    </location>
</feature>
<evidence type="ECO:0000313" key="4">
    <source>
        <dbReference type="Proteomes" id="UP000003344"/>
    </source>
</evidence>
<organism evidence="3 4">
    <name type="scientific">Neisseria mucosa (strain ATCC 25996 / DSM 4631 / NCTC 10774 / M26)</name>
    <dbReference type="NCBI Taxonomy" id="546266"/>
    <lineage>
        <taxon>Bacteria</taxon>
        <taxon>Pseudomonadati</taxon>
        <taxon>Pseudomonadota</taxon>
        <taxon>Betaproteobacteria</taxon>
        <taxon>Neisseriales</taxon>
        <taxon>Neisseriaceae</taxon>
        <taxon>Neisseria</taxon>
    </lineage>
</organism>
<dbReference type="AlphaFoldDB" id="D2ZW25"/>